<dbReference type="InterPro" id="IPR002110">
    <property type="entry name" value="Ankyrin_rpt"/>
</dbReference>
<dbReference type="Pfam" id="PF12796">
    <property type="entry name" value="Ank_2"/>
    <property type="match status" value="1"/>
</dbReference>
<dbReference type="Gene3D" id="3.40.50.300">
    <property type="entry name" value="P-loop containing nucleotide triphosphate hydrolases"/>
    <property type="match status" value="1"/>
</dbReference>
<dbReference type="InterPro" id="IPR054471">
    <property type="entry name" value="GPIID_WHD"/>
</dbReference>
<dbReference type="GO" id="GO:0009116">
    <property type="term" value="P:nucleoside metabolic process"/>
    <property type="evidence" value="ECO:0007669"/>
    <property type="project" value="InterPro"/>
</dbReference>
<dbReference type="PANTHER" id="PTHR46082">
    <property type="entry name" value="ATP/GTP-BINDING PROTEIN-RELATED"/>
    <property type="match status" value="1"/>
</dbReference>
<dbReference type="SMART" id="SM00248">
    <property type="entry name" value="ANK"/>
    <property type="match status" value="5"/>
</dbReference>
<evidence type="ECO:0000313" key="4">
    <source>
        <dbReference type="EMBL" id="KAE8364266.1"/>
    </source>
</evidence>
<keyword evidence="1" id="KW-0677">Repeat</keyword>
<organism evidence="4 5">
    <name type="scientific">Aspergillus caelatus</name>
    <dbReference type="NCBI Taxonomy" id="61420"/>
    <lineage>
        <taxon>Eukaryota</taxon>
        <taxon>Fungi</taxon>
        <taxon>Dikarya</taxon>
        <taxon>Ascomycota</taxon>
        <taxon>Pezizomycotina</taxon>
        <taxon>Eurotiomycetes</taxon>
        <taxon>Eurotiomycetidae</taxon>
        <taxon>Eurotiales</taxon>
        <taxon>Aspergillaceae</taxon>
        <taxon>Aspergillus</taxon>
        <taxon>Aspergillus subgen. Circumdati</taxon>
    </lineage>
</organism>
<dbReference type="RefSeq" id="XP_031927347.1">
    <property type="nucleotide sequence ID" value="XM_032072609.1"/>
</dbReference>
<dbReference type="InterPro" id="IPR027417">
    <property type="entry name" value="P-loop_NTPase"/>
</dbReference>
<feature type="domain" description="NACHT" evidence="3">
    <location>
        <begin position="440"/>
        <end position="591"/>
    </location>
</feature>
<dbReference type="PRINTS" id="PR01415">
    <property type="entry name" value="ANKYRIN"/>
</dbReference>
<dbReference type="PROSITE" id="PS50297">
    <property type="entry name" value="ANK_REP_REGION"/>
    <property type="match status" value="2"/>
</dbReference>
<dbReference type="Proteomes" id="UP000326268">
    <property type="component" value="Unassembled WGS sequence"/>
</dbReference>
<dbReference type="InterPro" id="IPR036770">
    <property type="entry name" value="Ankyrin_rpt-contain_sf"/>
</dbReference>
<dbReference type="AlphaFoldDB" id="A0A5N7A4Y4"/>
<dbReference type="InterPro" id="IPR007111">
    <property type="entry name" value="NACHT_NTPase"/>
</dbReference>
<dbReference type="PANTHER" id="PTHR46082:SF11">
    <property type="entry name" value="AAA+ ATPASE DOMAIN-CONTAINING PROTEIN-RELATED"/>
    <property type="match status" value="1"/>
</dbReference>
<dbReference type="InterPro" id="IPR053137">
    <property type="entry name" value="NLR-like"/>
</dbReference>
<dbReference type="Gene3D" id="3.40.50.1580">
    <property type="entry name" value="Nucleoside phosphorylase domain"/>
    <property type="match status" value="1"/>
</dbReference>
<keyword evidence="5" id="KW-1185">Reference proteome</keyword>
<evidence type="ECO:0000256" key="1">
    <source>
        <dbReference type="ARBA" id="ARBA00022737"/>
    </source>
</evidence>
<dbReference type="InterPro" id="IPR000845">
    <property type="entry name" value="Nucleoside_phosphorylase_d"/>
</dbReference>
<dbReference type="PROSITE" id="PS50088">
    <property type="entry name" value="ANK_REPEAT"/>
    <property type="match status" value="2"/>
</dbReference>
<dbReference type="Pfam" id="PF22939">
    <property type="entry name" value="WHD_GPIID"/>
    <property type="match status" value="1"/>
</dbReference>
<evidence type="ECO:0000259" key="3">
    <source>
        <dbReference type="PROSITE" id="PS50837"/>
    </source>
</evidence>
<dbReference type="Pfam" id="PF24883">
    <property type="entry name" value="NPHP3_N"/>
    <property type="match status" value="1"/>
</dbReference>
<reference evidence="4 5" key="1">
    <citation type="submission" date="2019-04" db="EMBL/GenBank/DDBJ databases">
        <title>Friends and foes A comparative genomics studyof 23 Aspergillus species from section Flavi.</title>
        <authorList>
            <consortium name="DOE Joint Genome Institute"/>
            <person name="Kjaerbolling I."/>
            <person name="Vesth T."/>
            <person name="Frisvad J.C."/>
            <person name="Nybo J.L."/>
            <person name="Theobald S."/>
            <person name="Kildgaard S."/>
            <person name="Isbrandt T."/>
            <person name="Kuo A."/>
            <person name="Sato A."/>
            <person name="Lyhne E.K."/>
            <person name="Kogle M.E."/>
            <person name="Wiebenga A."/>
            <person name="Kun R.S."/>
            <person name="Lubbers R.J."/>
            <person name="Makela M.R."/>
            <person name="Barry K."/>
            <person name="Chovatia M."/>
            <person name="Clum A."/>
            <person name="Daum C."/>
            <person name="Haridas S."/>
            <person name="He G."/>
            <person name="LaButti K."/>
            <person name="Lipzen A."/>
            <person name="Mondo S."/>
            <person name="Riley R."/>
            <person name="Salamov A."/>
            <person name="Simmons B.A."/>
            <person name="Magnuson J.K."/>
            <person name="Henrissat B."/>
            <person name="Mortensen U.H."/>
            <person name="Larsen T.O."/>
            <person name="Devries R.P."/>
            <person name="Grigoriev I.V."/>
            <person name="Machida M."/>
            <person name="Baker S.E."/>
            <person name="Andersen M.R."/>
        </authorList>
    </citation>
    <scope>NUCLEOTIDE SEQUENCE [LARGE SCALE GENOMIC DNA]</scope>
    <source>
        <strain evidence="4 5">CBS 763.97</strain>
    </source>
</reference>
<dbReference type="Pfam" id="PF01048">
    <property type="entry name" value="PNP_UDP_1"/>
    <property type="match status" value="1"/>
</dbReference>
<dbReference type="SUPFAM" id="SSF52540">
    <property type="entry name" value="P-loop containing nucleoside triphosphate hydrolases"/>
    <property type="match status" value="1"/>
</dbReference>
<dbReference type="GeneID" id="43657055"/>
<dbReference type="GO" id="GO:0003824">
    <property type="term" value="F:catalytic activity"/>
    <property type="evidence" value="ECO:0007669"/>
    <property type="project" value="InterPro"/>
</dbReference>
<dbReference type="SUPFAM" id="SSF48403">
    <property type="entry name" value="Ankyrin repeat"/>
    <property type="match status" value="1"/>
</dbReference>
<dbReference type="OrthoDB" id="195446at2759"/>
<name>A0A5N7A4Y4_9EURO</name>
<dbReference type="PROSITE" id="PS50837">
    <property type="entry name" value="NACHT"/>
    <property type="match status" value="1"/>
</dbReference>
<dbReference type="InterPro" id="IPR035994">
    <property type="entry name" value="Nucleoside_phosphorylase_sf"/>
</dbReference>
<feature type="repeat" description="ANK" evidence="2">
    <location>
        <begin position="935"/>
        <end position="967"/>
    </location>
</feature>
<accession>A0A5N7A4Y4</accession>
<feature type="repeat" description="ANK" evidence="2">
    <location>
        <begin position="902"/>
        <end position="934"/>
    </location>
</feature>
<keyword evidence="2" id="KW-0040">ANK repeat</keyword>
<proteinExistence type="predicted"/>
<sequence length="1211" mass="136194">MASRSRTHNDYTVGLVCALAKEQTAAIAMLDERHDDLPNPVHDYNAYTLGSMGNHNVVIACLPKGEVGTNSAATVATRMISTFPSIRFGLMVGIGGGVPPKVRLGDVVVSTPAGGFPGVVQWDMGKAEQRHTFRHTGALNNPPSALLTALTKLESKHDMEGSSIPQYLEDLLIKWPKLAPRYSKSEKLEDVCFEADYDHVTAITTHSDNTVGRKRNHDGQMIKQEGTDCRFCDRSRTLKRQPQDMLVHYGLIASGNQVIKDAAFRDRINARLGGDVLCFEMEAAGLMNSFPCAVIRGIADYCDSHKNKDWQEHAAAVAAAFAKELLSVIPPAQVTETPAAAEVMKAMSDTVHKIGKYADTIRHNVYLLQSTQEGKLPLYGSWTFIAKVCSDQYRKTLRCWLSPIDYETIQNDTYRNYQEGTGKWFLDNPKFKMWVASSSQTLFCPGIPGAGKTMMASMVVNHLRSKFLHSSSSQHDKIGIAFIYCSYERQSEQKSDDLFSSLLSQLALEENPIPPSISKLYNRHHQGRARPSLREISDELCSTIAKYSTVFIVIDALDECRDNTTRKNLLSELFQLQQITDIRLMLTSRPNILPEHHSILNIHADEKDIQQYLRSQMNHLSRVVEGDETLQHEIQARILESANGMFLLAQLYITSLEDKHTKKAIYRQLDKMVTGHQGLDQAYNGAFRRIRGDLAKELLSWVVCARKLLTGDELLHALAVEPGTRSLDTTNFCDLQEIVSNCAGLVVLDPVSKNVRLVHNTAKDYFQQKISEYFPDAHKNIAVSCVTYLSYDAFKSGPCPNDKAFEARLQQYPLLDYASRYWADHSRGVEESVEDVAIGFLMEEKQVFAASQCLFNPEFRHGSYSKKIAMEFTGMHLVAYFGLHHILIQLLDKLPVDTLDCYGRTPLSYAAERGHALAVGRLVDNGAKVNSRDRNGGTALHYAAWKGHDAIVALLLRNGADVNIRDSGWGTPLTRAIDGKSETTLKTILRGKPRMEFVYSPFAQSSDEDLPIQLQTLLRPWRQIPLSKERYKLSYEDLPEYFEVIGRPKLNITPNPRGRHGFPSSKVISPYQVERRIFLPSGFEIIKQNEPLLNDGLQFLRRDYYLEQPYKDGDSDVIQNLGHSSTEWLLDDLFFTPLLRAVWKRNYPALKLLLENGCCPHFGNSRGLTPLLLATKLKDNTSSVMLERSCFRSGWLYGSANDLQSVSSFRK</sequence>
<gene>
    <name evidence="4" type="ORF">BDV27DRAFT_157996</name>
</gene>
<dbReference type="Gene3D" id="1.25.40.20">
    <property type="entry name" value="Ankyrin repeat-containing domain"/>
    <property type="match status" value="2"/>
</dbReference>
<evidence type="ECO:0000256" key="2">
    <source>
        <dbReference type="PROSITE-ProRule" id="PRU00023"/>
    </source>
</evidence>
<dbReference type="InterPro" id="IPR056884">
    <property type="entry name" value="NPHP3-like_N"/>
</dbReference>
<dbReference type="SUPFAM" id="SSF53167">
    <property type="entry name" value="Purine and uridine phosphorylases"/>
    <property type="match status" value="1"/>
</dbReference>
<evidence type="ECO:0000313" key="5">
    <source>
        <dbReference type="Proteomes" id="UP000326268"/>
    </source>
</evidence>
<protein>
    <recommendedName>
        <fullName evidence="3">NACHT domain-containing protein</fullName>
    </recommendedName>
</protein>
<dbReference type="EMBL" id="ML737655">
    <property type="protein sequence ID" value="KAE8364266.1"/>
    <property type="molecule type" value="Genomic_DNA"/>
</dbReference>